<dbReference type="GO" id="GO:0042732">
    <property type="term" value="P:D-xylose metabolic process"/>
    <property type="evidence" value="ECO:0007669"/>
    <property type="project" value="UniProtKB-UniRule"/>
</dbReference>
<feature type="domain" description="Carbohydrate kinase FGGY C-terminal" evidence="8">
    <location>
        <begin position="292"/>
        <end position="500"/>
    </location>
</feature>
<dbReference type="EC" id="2.7.1.17" evidence="6"/>
<proteinExistence type="inferred from homology"/>
<dbReference type="GO" id="GO:0005524">
    <property type="term" value="F:ATP binding"/>
    <property type="evidence" value="ECO:0007669"/>
    <property type="project" value="UniProtKB-UniRule"/>
</dbReference>
<keyword evidence="4 6" id="KW-0418">Kinase</keyword>
<dbReference type="GO" id="GO:0005829">
    <property type="term" value="C:cytosol"/>
    <property type="evidence" value="ECO:0007669"/>
    <property type="project" value="TreeGrafter"/>
</dbReference>
<keyword evidence="2 6" id="KW-0859">Xylose metabolism</keyword>
<dbReference type="InterPro" id="IPR043129">
    <property type="entry name" value="ATPase_NBD"/>
</dbReference>
<protein>
    <recommendedName>
        <fullName evidence="6">Xylulose kinase</fullName>
        <ecNumber evidence="6">2.7.1.17</ecNumber>
    </recommendedName>
</protein>
<evidence type="ECO:0000256" key="2">
    <source>
        <dbReference type="ARBA" id="ARBA00022629"/>
    </source>
</evidence>
<dbReference type="Proteomes" id="UP000078561">
    <property type="component" value="Unassembled WGS sequence"/>
</dbReference>
<feature type="domain" description="Carbohydrate kinase FGGY N-terminal" evidence="7">
    <location>
        <begin position="131"/>
        <end position="282"/>
    </location>
</feature>
<dbReference type="Gene3D" id="3.30.420.40">
    <property type="match status" value="2"/>
</dbReference>
<dbReference type="InParanoid" id="A0A163J3U8"/>
<evidence type="ECO:0000256" key="6">
    <source>
        <dbReference type="RuleBase" id="RU367058"/>
    </source>
</evidence>
<keyword evidence="6" id="KW-0547">Nucleotide-binding</keyword>
<comment type="similarity">
    <text evidence="1 6">Belongs to the FGGY kinase family.</text>
</comment>
<dbReference type="EMBL" id="LT551507">
    <property type="protein sequence ID" value="SAL97005.1"/>
    <property type="molecule type" value="Genomic_DNA"/>
</dbReference>
<evidence type="ECO:0000313" key="10">
    <source>
        <dbReference type="Proteomes" id="UP000078561"/>
    </source>
</evidence>
<dbReference type="FunCoup" id="A0A163J3U8">
    <property type="interactions" value="460"/>
</dbReference>
<accession>A0A163J3U8</accession>
<dbReference type="PANTHER" id="PTHR10196">
    <property type="entry name" value="SUGAR KINASE"/>
    <property type="match status" value="1"/>
</dbReference>
<reference evidence="9" key="1">
    <citation type="submission" date="2016-04" db="EMBL/GenBank/DDBJ databases">
        <authorList>
            <person name="Evans L.H."/>
            <person name="Alamgir A."/>
            <person name="Owens N."/>
            <person name="Weber N.D."/>
            <person name="Virtaneva K."/>
            <person name="Barbian K."/>
            <person name="Babar A."/>
            <person name="Rosenke K."/>
        </authorList>
    </citation>
    <scope>NUCLEOTIDE SEQUENCE [LARGE SCALE GENOMIC DNA]</scope>
    <source>
        <strain evidence="9">CBS 101.48</strain>
    </source>
</reference>
<dbReference type="InterPro" id="IPR018485">
    <property type="entry name" value="FGGY_C"/>
</dbReference>
<evidence type="ECO:0000256" key="1">
    <source>
        <dbReference type="ARBA" id="ARBA00009156"/>
    </source>
</evidence>
<evidence type="ECO:0000259" key="8">
    <source>
        <dbReference type="Pfam" id="PF02782"/>
    </source>
</evidence>
<dbReference type="OrthoDB" id="1728974at2759"/>
<gene>
    <name evidence="9" type="primary">ABSGL_02463.1 scaffold 3452</name>
</gene>
<dbReference type="CDD" id="cd07776">
    <property type="entry name" value="ASKHA_NBD_FGGY_SpXK-like"/>
    <property type="match status" value="1"/>
</dbReference>
<comment type="function">
    <text evidence="6">Highly specific D-xylulose kinase which participates in the catabolism of xylose. Xylose is a major component of hemicelluloses such as xylan. Most fungi utilize D-xylose via three enzymatic reactions, xylose reductase (XR), xylitol dehydrogenase (XDH), and xylulokinase, to form xylulose 5-phosphate, which enters pentose phosphate pathway.</text>
</comment>
<dbReference type="PANTHER" id="PTHR10196:SF57">
    <property type="entry name" value="XYLULOSE KINASE"/>
    <property type="match status" value="1"/>
</dbReference>
<dbReference type="STRING" id="4829.A0A163J3U8"/>
<evidence type="ECO:0000313" key="9">
    <source>
        <dbReference type="EMBL" id="SAL97005.1"/>
    </source>
</evidence>
<dbReference type="AlphaFoldDB" id="A0A163J3U8"/>
<evidence type="ECO:0000256" key="5">
    <source>
        <dbReference type="ARBA" id="ARBA00048885"/>
    </source>
</evidence>
<comment type="catalytic activity">
    <reaction evidence="5 6">
        <text>D-xylulose + ATP = D-xylulose 5-phosphate + ADP + H(+)</text>
        <dbReference type="Rhea" id="RHEA:10964"/>
        <dbReference type="ChEBI" id="CHEBI:15378"/>
        <dbReference type="ChEBI" id="CHEBI:17140"/>
        <dbReference type="ChEBI" id="CHEBI:30616"/>
        <dbReference type="ChEBI" id="CHEBI:57737"/>
        <dbReference type="ChEBI" id="CHEBI:456216"/>
        <dbReference type="EC" id="2.7.1.17"/>
    </reaction>
</comment>
<dbReference type="OMA" id="PISCMYK"/>
<dbReference type="GO" id="GO:0005997">
    <property type="term" value="P:xylulose metabolic process"/>
    <property type="evidence" value="ECO:0007669"/>
    <property type="project" value="TreeGrafter"/>
</dbReference>
<sequence>MTPMKYYLGLDLSTQQLKCTLIDQEHAIVFEHAVNFGRDLPHYNTENGAVSQGNDVVTSPPLMWVEAMDKLLSRLAETSYIPHIVAISGAGQQHGSVYWSHEGTQQLQHLDSTRDLKDQLASAFSIDQSPIWQDSSTSKQCRALEASVGGPEELARLTGSKAYERFTGNQIAKIYQCRKQQYDETEWITLVSSFMATLLLGRLAPMDAAEASGTNMMDIRTHRWIDSLVEKCGSPDLKNKLCLQPVEAIPLAPVNPYYVKRYGFSSECQIMPFTGDNSATLVSMNLHLGDCVVSLGTSDTLLVALKQAEPTTESHLMAHPTDSSAYMGMLCYKNGSLTRQHFRDIYANGSWDTFNDLLNQTPSTSHYMGFYYWMQEIIPFAKGIYRFDHGKLLTNGDDFTTNDDDNSSDSKSVAGVNIRCMIESQFLSMRTRLERLMNASGNNNGDTAPSCGLQRILATGGAAANHTLLQVLSNVFGVPVFKQQEGSNSASLGGALLAKYGTVSDTMTFDAMVKEHQRQGDQLELICKPDRSITAYYTNLLAEYIRLENVVVDHYKHNQ</sequence>
<dbReference type="FunFam" id="3.30.420.40:FF:000118">
    <property type="entry name" value="Xylulose kinase 2"/>
    <property type="match status" value="1"/>
</dbReference>
<dbReference type="GO" id="GO:0004856">
    <property type="term" value="F:D-xylulokinase activity"/>
    <property type="evidence" value="ECO:0007669"/>
    <property type="project" value="UniProtKB-UniRule"/>
</dbReference>
<dbReference type="InterPro" id="IPR018484">
    <property type="entry name" value="FGGY_N"/>
</dbReference>
<dbReference type="Pfam" id="PF00370">
    <property type="entry name" value="FGGY_N"/>
    <property type="match status" value="1"/>
</dbReference>
<evidence type="ECO:0000256" key="4">
    <source>
        <dbReference type="ARBA" id="ARBA00022777"/>
    </source>
</evidence>
<keyword evidence="6" id="KW-0119">Carbohydrate metabolism</keyword>
<dbReference type="SUPFAM" id="SSF53067">
    <property type="entry name" value="Actin-like ATPase domain"/>
    <property type="match status" value="2"/>
</dbReference>
<keyword evidence="3 6" id="KW-0808">Transferase</keyword>
<organism evidence="9">
    <name type="scientific">Absidia glauca</name>
    <name type="common">Pin mould</name>
    <dbReference type="NCBI Taxonomy" id="4829"/>
    <lineage>
        <taxon>Eukaryota</taxon>
        <taxon>Fungi</taxon>
        <taxon>Fungi incertae sedis</taxon>
        <taxon>Mucoromycota</taxon>
        <taxon>Mucoromycotina</taxon>
        <taxon>Mucoromycetes</taxon>
        <taxon>Mucorales</taxon>
        <taxon>Cunninghamellaceae</taxon>
        <taxon>Absidia</taxon>
    </lineage>
</organism>
<dbReference type="InterPro" id="IPR042024">
    <property type="entry name" value="D-XK_euk"/>
</dbReference>
<name>A0A163J3U8_ABSGL</name>
<dbReference type="Pfam" id="PF02782">
    <property type="entry name" value="FGGY_C"/>
    <property type="match status" value="1"/>
</dbReference>
<keyword evidence="10" id="KW-1185">Reference proteome</keyword>
<evidence type="ECO:0000259" key="7">
    <source>
        <dbReference type="Pfam" id="PF00370"/>
    </source>
</evidence>
<evidence type="ECO:0000256" key="3">
    <source>
        <dbReference type="ARBA" id="ARBA00022679"/>
    </source>
</evidence>
<keyword evidence="6" id="KW-0067">ATP-binding</keyword>